<comment type="caution">
    <text evidence="1">The sequence shown here is derived from an EMBL/GenBank/DDBJ whole genome shotgun (WGS) entry which is preliminary data.</text>
</comment>
<dbReference type="OrthoDB" id="5279008at2759"/>
<dbReference type="Proteomes" id="UP000247233">
    <property type="component" value="Unassembled WGS sequence"/>
</dbReference>
<organism evidence="1 2">
    <name type="scientific">Aspergillus heteromorphus CBS 117.55</name>
    <dbReference type="NCBI Taxonomy" id="1448321"/>
    <lineage>
        <taxon>Eukaryota</taxon>
        <taxon>Fungi</taxon>
        <taxon>Dikarya</taxon>
        <taxon>Ascomycota</taxon>
        <taxon>Pezizomycotina</taxon>
        <taxon>Eurotiomycetes</taxon>
        <taxon>Eurotiomycetidae</taxon>
        <taxon>Eurotiales</taxon>
        <taxon>Aspergillaceae</taxon>
        <taxon>Aspergillus</taxon>
        <taxon>Aspergillus subgen. Circumdati</taxon>
    </lineage>
</organism>
<name>A0A317W9X6_9EURO</name>
<dbReference type="InterPro" id="IPR032675">
    <property type="entry name" value="LRR_dom_sf"/>
</dbReference>
<protein>
    <recommendedName>
        <fullName evidence="3">F-box domain-containing protein</fullName>
    </recommendedName>
</protein>
<gene>
    <name evidence="1" type="ORF">BO70DRAFT_396413</name>
</gene>
<proteinExistence type="predicted"/>
<dbReference type="AlphaFoldDB" id="A0A317W9X6"/>
<dbReference type="GeneID" id="37068855"/>
<accession>A0A317W9X6</accession>
<evidence type="ECO:0000313" key="2">
    <source>
        <dbReference type="Proteomes" id="UP000247233"/>
    </source>
</evidence>
<evidence type="ECO:0008006" key="3">
    <source>
        <dbReference type="Google" id="ProtNLM"/>
    </source>
</evidence>
<dbReference type="SUPFAM" id="SSF52047">
    <property type="entry name" value="RNI-like"/>
    <property type="match status" value="1"/>
</dbReference>
<dbReference type="STRING" id="1448321.A0A317W9X6"/>
<evidence type="ECO:0000313" key="1">
    <source>
        <dbReference type="EMBL" id="PWY82117.1"/>
    </source>
</evidence>
<dbReference type="EMBL" id="MSFL01000012">
    <property type="protein sequence ID" value="PWY82117.1"/>
    <property type="molecule type" value="Genomic_DNA"/>
</dbReference>
<dbReference type="RefSeq" id="XP_025399382.1">
    <property type="nucleotide sequence ID" value="XM_025546618.1"/>
</dbReference>
<sequence length="387" mass="44190">MAAEDLPTADVPTWRGALCAILRMPISEKDFQIIGLFVTRHSLKQLESISKHPTVRLTIQSDSLVGILTRVVGRFENLKTLGFRYHAENHVLEKDPFLQRCGLLRSKYRLLRTCPKIPNVHNRPRIKKDIDVCALTFSALLKAVVSTRRKLKELHTCRGSHSCVIPENLTLIPSQFEDLLPLVDVLETLHLCTSRFGKPQEDASFKGLLSIIPAAAPNLKNLTLSQGNPEHPLDLHYFSDLAQSVSFTRLEELHLNWIEMTPTAFRVFLRTAAPTLRVLTMTYVTLNEKTIPDRIPHGMSPDAPRLARQMWEFFHDNLSLRHLSIHELGLDGKRIVVRNIFNGLEQHRHPFDNSHAVFHEGRTPISFREWSVIERYAQATGMSFRSV</sequence>
<keyword evidence="2" id="KW-1185">Reference proteome</keyword>
<reference evidence="1 2" key="1">
    <citation type="submission" date="2016-12" db="EMBL/GenBank/DDBJ databases">
        <title>The genomes of Aspergillus section Nigri reveals drivers in fungal speciation.</title>
        <authorList>
            <consortium name="DOE Joint Genome Institute"/>
            <person name="Vesth T.C."/>
            <person name="Nybo J."/>
            <person name="Theobald S."/>
            <person name="Brandl J."/>
            <person name="Frisvad J.C."/>
            <person name="Nielsen K.F."/>
            <person name="Lyhne E.K."/>
            <person name="Kogle M.E."/>
            <person name="Kuo A."/>
            <person name="Riley R."/>
            <person name="Clum A."/>
            <person name="Nolan M."/>
            <person name="Lipzen A."/>
            <person name="Salamov A."/>
            <person name="Henrissat B."/>
            <person name="Wiebenga A."/>
            <person name="De Vries R.P."/>
            <person name="Grigoriev I.V."/>
            <person name="Mortensen U.H."/>
            <person name="Andersen M.R."/>
            <person name="Baker S.E."/>
        </authorList>
    </citation>
    <scope>NUCLEOTIDE SEQUENCE [LARGE SCALE GENOMIC DNA]</scope>
    <source>
        <strain evidence="1 2">CBS 117.55</strain>
    </source>
</reference>
<dbReference type="Gene3D" id="3.80.10.10">
    <property type="entry name" value="Ribonuclease Inhibitor"/>
    <property type="match status" value="1"/>
</dbReference>
<dbReference type="VEuPathDB" id="FungiDB:BO70DRAFT_396413"/>